<comment type="caution">
    <text evidence="2">The sequence shown here is derived from an EMBL/GenBank/DDBJ whole genome shotgun (WGS) entry which is preliminary data.</text>
</comment>
<gene>
    <name evidence="2" type="ORF">I6U48_21580</name>
</gene>
<protein>
    <submittedName>
        <fullName evidence="2">Uncharacterized protein</fullName>
    </submittedName>
</protein>
<evidence type="ECO:0000256" key="1">
    <source>
        <dbReference type="SAM" id="Coils"/>
    </source>
</evidence>
<dbReference type="EMBL" id="JAEEGC010000125">
    <property type="protein sequence ID" value="MBV7275498.1"/>
    <property type="molecule type" value="Genomic_DNA"/>
</dbReference>
<feature type="coiled-coil region" evidence="1">
    <location>
        <begin position="75"/>
        <end position="102"/>
    </location>
</feature>
<keyword evidence="1" id="KW-0175">Coiled coil</keyword>
<sequence>MRNKKILYGVGIGLLGARVYPTIRKNMKPIARKFLKNVIIIGKNTKAFINEVLEETENEDKPCQFEVNKDTQYELKLLNEEQKHAFNKITELKRQLKNISEKVDNL</sequence>
<accession>A0A949TZF9</accession>
<dbReference type="RefSeq" id="WP_218322549.1">
    <property type="nucleotide sequence ID" value="NZ_JAEEGC010000125.1"/>
</dbReference>
<organism evidence="2 3">
    <name type="scientific">Clostridium thailandense</name>
    <dbReference type="NCBI Taxonomy" id="2794346"/>
    <lineage>
        <taxon>Bacteria</taxon>
        <taxon>Bacillati</taxon>
        <taxon>Bacillota</taxon>
        <taxon>Clostridia</taxon>
        <taxon>Eubacteriales</taxon>
        <taxon>Clostridiaceae</taxon>
        <taxon>Clostridium</taxon>
    </lineage>
</organism>
<keyword evidence="3" id="KW-1185">Reference proteome</keyword>
<dbReference type="Proteomes" id="UP000694308">
    <property type="component" value="Unassembled WGS sequence"/>
</dbReference>
<name>A0A949TZF9_9CLOT</name>
<evidence type="ECO:0000313" key="2">
    <source>
        <dbReference type="EMBL" id="MBV7275498.1"/>
    </source>
</evidence>
<reference evidence="2" key="1">
    <citation type="submission" date="2020-12" db="EMBL/GenBank/DDBJ databases">
        <title>Clostridium thailandense sp. nov., a novel acetogenic bacterium isolated from peat land soil in Thailand.</title>
        <authorList>
            <person name="Chaikitkaew S."/>
            <person name="Birkeland N.K."/>
        </authorList>
    </citation>
    <scope>NUCLEOTIDE SEQUENCE</scope>
    <source>
        <strain evidence="2">PL3</strain>
    </source>
</reference>
<evidence type="ECO:0000313" key="3">
    <source>
        <dbReference type="Proteomes" id="UP000694308"/>
    </source>
</evidence>
<proteinExistence type="predicted"/>
<dbReference type="AlphaFoldDB" id="A0A949TZF9"/>